<reference evidence="1 2" key="1">
    <citation type="submission" date="2023-07" db="EMBL/GenBank/DDBJ databases">
        <title>Genomic Encyclopedia of Type Strains, Phase IV (KMG-IV): sequencing the most valuable type-strain genomes for metagenomic binning, comparative biology and taxonomic classification.</title>
        <authorList>
            <person name="Goeker M."/>
        </authorList>
    </citation>
    <scope>NUCLEOTIDE SEQUENCE [LARGE SCALE GENOMIC DNA]</scope>
    <source>
        <strain evidence="1 2">T98</strain>
    </source>
</reference>
<organism evidence="1 2">
    <name type="scientific">Paenibacillus forsythiae</name>
    <dbReference type="NCBI Taxonomy" id="365616"/>
    <lineage>
        <taxon>Bacteria</taxon>
        <taxon>Bacillati</taxon>
        <taxon>Bacillota</taxon>
        <taxon>Bacilli</taxon>
        <taxon>Bacillales</taxon>
        <taxon>Paenibacillaceae</taxon>
        <taxon>Paenibacillus</taxon>
    </lineage>
</organism>
<evidence type="ECO:0000313" key="2">
    <source>
        <dbReference type="Proteomes" id="UP001248709"/>
    </source>
</evidence>
<dbReference type="Proteomes" id="UP001248709">
    <property type="component" value="Unassembled WGS sequence"/>
</dbReference>
<accession>A0ABU3HC73</accession>
<name>A0ABU3HC73_9BACL</name>
<dbReference type="EMBL" id="JAUSUY010000021">
    <property type="protein sequence ID" value="MDT3428426.1"/>
    <property type="molecule type" value="Genomic_DNA"/>
</dbReference>
<gene>
    <name evidence="1" type="ORF">J2Z22_004018</name>
</gene>
<proteinExistence type="predicted"/>
<keyword evidence="2" id="KW-1185">Reference proteome</keyword>
<sequence length="42" mass="4675">MAHELFGRGIQGNMEPGIFKFSWVGSDKMYLDHPISTSGSDM</sequence>
<evidence type="ECO:0000313" key="1">
    <source>
        <dbReference type="EMBL" id="MDT3428426.1"/>
    </source>
</evidence>
<comment type="caution">
    <text evidence="1">The sequence shown here is derived from an EMBL/GenBank/DDBJ whole genome shotgun (WGS) entry which is preliminary data.</text>
</comment>
<protein>
    <submittedName>
        <fullName evidence="1">Uncharacterized protein</fullName>
    </submittedName>
</protein>